<dbReference type="EMBL" id="AB026657">
    <property type="protein sequence ID" value="BAB01818.1"/>
    <property type="molecule type" value="Genomic_DNA"/>
</dbReference>
<dbReference type="PANTHER" id="PTHR33325">
    <property type="entry name" value="ZINC FINGER, CCHC-TYPE-RELATED"/>
    <property type="match status" value="1"/>
</dbReference>
<reference evidence="1" key="1">
    <citation type="journal article" date="2000" name="DNA Res.">
        <title>Structural analysis of Arabidopsis thaliana chromosome 3. I. Sequence features of the regions of 4,504,864 bp covered by sixty P1 and TAC clones.</title>
        <authorList>
            <person name="Sato S."/>
            <person name="Nakamura Y."/>
            <person name="Kaneko T."/>
            <person name="Katoh T."/>
            <person name="Asamizu E."/>
            <person name="Tabata S."/>
        </authorList>
    </citation>
    <scope>NUCLEOTIDE SEQUENCE [LARGE SCALE GENOMIC DNA]</scope>
</reference>
<evidence type="ECO:0000313" key="1">
    <source>
        <dbReference type="EMBL" id="BAB01818.1"/>
    </source>
</evidence>
<protein>
    <submittedName>
        <fullName evidence="1">Uncharacterized protein</fullName>
    </submittedName>
</protein>
<sequence>MSNLAKFDVVALDVSDKNYMIWASDVKMHLRSNELLKTIDVSETISDESKAKAMIFLHHHLHDHLKNEYITREDNVDLRQSLKDRFDHQKYVILPKAKHEWLNLRFLDYKSIGGYNSAMFGITSMMILCGDKVRNYDMIEKTLSTFHPGNVILQQQYRAKGYTRYSDLMQVLLDTEQNNELVMDPDVVEVVVVAEENEEVSIPMIATRKKLTKTFK</sequence>
<name>Q9LS73_ARATH</name>
<accession>Q9LS73</accession>
<reference key="2">
    <citation type="journal article" date="2000" name="Nature">
        <title>Sequence and analysis of chromosome 3 of the plant Arabidopsis thaliana.</title>
        <authorList>
            <consortium name="European Union Chromosome 3 Arabidopsis Sequencing Consortium"/>
            <consortium name="Institute for Genomic Research"/>
            <consortium name="Kazusa DNA Research Institute"/>
            <person name="Salanoubat M."/>
            <person name="Lemcke K."/>
            <person name="Rieger M."/>
            <person name="Ansorge W."/>
            <person name="Unseld M."/>
            <person name="Fartmann B."/>
            <person name="Valle G."/>
            <person name="Blocker H."/>
            <person name="Perez-Alonso M."/>
            <person name="Obermaier B."/>
            <person name="Delseny M."/>
            <person name="Boutry M."/>
            <person name="Grivell L.A."/>
            <person name="Mache R."/>
            <person name="Puigdomenech P."/>
            <person name="De Simone V."/>
            <person name="Choisne N."/>
            <person name="Artiguenave F."/>
            <person name="Robert C."/>
            <person name="Brottier P."/>
            <person name="Wincker P."/>
            <person name="Cattolico L."/>
            <person name="Weissenbach J."/>
            <person name="Saurin W."/>
            <person name="Quetier F."/>
            <person name="Schafer M."/>
            <person name="Muller-Auer S."/>
            <person name="Gabel C."/>
            <person name="Fuchs M."/>
            <person name="Benes V."/>
            <person name="Wurmbach E."/>
            <person name="Drzonek H."/>
            <person name="Erfle H."/>
            <person name="Jordan N."/>
            <person name="Bangert S."/>
            <person name="Wiedelmann R."/>
            <person name="Kranz H."/>
            <person name="Voss H."/>
            <person name="Holland R."/>
            <person name="Brandt P."/>
            <person name="Nyakatura G."/>
            <person name="Vezzi A."/>
            <person name="D'Angelo M."/>
            <person name="Pallavicini A."/>
            <person name="Toppo S."/>
            <person name="Simionati B."/>
            <person name="Conrad A."/>
            <person name="Hornischer K."/>
            <person name="Kauer G."/>
            <person name="Lohnert T.H."/>
            <person name="Nordsiek G."/>
            <person name="Reichelt J."/>
            <person name="Scharfe M."/>
            <person name="Schon O."/>
            <person name="Bargues M."/>
            <person name="Terol J."/>
            <person name="Climent J."/>
            <person name="Navarro P."/>
            <person name="Collado C."/>
            <person name="Perez-Perez A."/>
            <person name="Ottenwalder B."/>
            <person name="Duchemin D."/>
            <person name="Cooke R."/>
            <person name="Laudie M."/>
            <person name="Berger-Llauro C."/>
            <person name="Purnelle B."/>
            <person name="Masuy D."/>
            <person name="de Haan M."/>
            <person name="Maarse A.C."/>
            <person name="Alcaraz J.P."/>
            <person name="Cottet A."/>
            <person name="Casacuberta E."/>
            <person name="Monfort A."/>
            <person name="Argiriou A."/>
            <person name="flores M."/>
            <person name="Liguori R."/>
            <person name="Vitale D."/>
            <person name="Mannhaupt G."/>
            <person name="Haase D."/>
            <person name="Schoof H."/>
            <person name="Rudd S."/>
            <person name="Zaccaria P."/>
            <person name="Mewes H.W."/>
            <person name="Mayer K.F."/>
            <person name="Kaul S."/>
            <person name="Town C.D."/>
            <person name="Koo H.L."/>
            <person name="Tallon L.J."/>
            <person name="Jenkins J."/>
            <person name="Rooney T."/>
            <person name="Rizzo M."/>
            <person name="Walts A."/>
            <person name="Utterback T."/>
            <person name="Fujii C.Y."/>
            <person name="Shea T.P."/>
            <person name="Creasy T.H."/>
            <person name="Haas B."/>
            <person name="Maiti R."/>
            <person name="Wu D."/>
            <person name="Peterson J."/>
            <person name="Van Aken S."/>
            <person name="Pai G."/>
            <person name="Militscher J."/>
            <person name="Sellers P."/>
            <person name="Gill J.E."/>
            <person name="Feldblyum T.V."/>
            <person name="Preuss D."/>
            <person name="Lin X."/>
            <person name="Nierman W.C."/>
            <person name="Salzberg S.L."/>
            <person name="White O."/>
            <person name="Venter J.C."/>
            <person name="Fraser C.M."/>
            <person name="Kaneko T."/>
            <person name="Nakamura Y."/>
            <person name="Sato S."/>
            <person name="Kato T."/>
            <person name="Asamizu E."/>
            <person name="Sasamoto S."/>
            <person name="Kimura T."/>
            <person name="Idesawa K."/>
            <person name="Kawashima K."/>
            <person name="Kishida Y."/>
            <person name="Kiyokawa C."/>
            <person name="Kohara M."/>
            <person name="Matsumoto M."/>
            <person name="Matsuno A."/>
            <person name="Muraki A."/>
            <person name="Nakayama S."/>
            <person name="Nakazaki N."/>
            <person name="Shinpo S."/>
            <person name="Takeuchi C."/>
            <person name="Wada T."/>
            <person name="Watanabe A."/>
            <person name="Yamada M."/>
            <person name="Yasuda M."/>
            <person name="Tabata S."/>
        </authorList>
    </citation>
    <scope>NUCLEOTIDE SEQUENCE [LARGE SCALE GENOMIC DNA]</scope>
    <source>
        <strain>cv. Columbia</strain>
    </source>
</reference>
<organism evidence="1">
    <name type="scientific">Arabidopsis thaliana</name>
    <name type="common">Mouse-ear cress</name>
    <dbReference type="NCBI Taxonomy" id="3702"/>
    <lineage>
        <taxon>Eukaryota</taxon>
        <taxon>Viridiplantae</taxon>
        <taxon>Streptophyta</taxon>
        <taxon>Embryophyta</taxon>
        <taxon>Tracheophyta</taxon>
        <taxon>Spermatophyta</taxon>
        <taxon>Magnoliopsida</taxon>
        <taxon>eudicotyledons</taxon>
        <taxon>Gunneridae</taxon>
        <taxon>Pentapetalae</taxon>
        <taxon>rosids</taxon>
        <taxon>malvids</taxon>
        <taxon>Brassicales</taxon>
        <taxon>Brassicaceae</taxon>
        <taxon>Camelineae</taxon>
        <taxon>Arabidopsis</taxon>
    </lineage>
</organism>
<dbReference type="PANTHER" id="PTHR33325:SF11">
    <property type="entry name" value="COLD SHOCK DOMAIN-CONTAINING PROTEIN 4-LIKE"/>
    <property type="match status" value="1"/>
</dbReference>
<proteinExistence type="predicted"/>
<dbReference type="AlphaFoldDB" id="Q9LS73"/>